<evidence type="ECO:0000313" key="4">
    <source>
        <dbReference type="EMBL" id="KKP48352.1"/>
    </source>
</evidence>
<dbReference type="CDD" id="cd03809">
    <property type="entry name" value="GT4_MtfB-like"/>
    <property type="match status" value="1"/>
</dbReference>
<sequence length="356" mass="40186">MKVAIDLSPIIYGTGVSHYRENLVRNLLKIDSKNDYLLYGGSFRRYKELGVKIQELGKSENKIFPIPPTLADILWNKLHILPIEKLIGKVDLIHTSDWAEPPSIFPKVTTIHDLTPIKFPKITPKIIVETHKERLKWVNKESKRIIVPSNTTKQDLVELGFDENLITVIYEAPNFSKALDSEVERVRVKFDIHSDYIITIGTNPRKNIERLINGYHLSKAGKNIKLLIVGERKGVKHEDQRGVRFLGFIPDSDLEPLLTGSRLLVFPSIYEGLGVPILDGFNCEVPVVTSNLGSMKEVSGDASVLVDPYDVNSISEGITKALETPKTLIAKGLRRVADFSWTKCAEETLEVYNEFK</sequence>
<dbReference type="PANTHER" id="PTHR46401">
    <property type="entry name" value="GLYCOSYLTRANSFERASE WBBK-RELATED"/>
    <property type="match status" value="1"/>
</dbReference>
<name>A0A0G0CYA1_9BACT</name>
<evidence type="ECO:0000259" key="2">
    <source>
        <dbReference type="Pfam" id="PF00534"/>
    </source>
</evidence>
<dbReference type="Proteomes" id="UP000033995">
    <property type="component" value="Unassembled WGS sequence"/>
</dbReference>
<evidence type="ECO:0000256" key="1">
    <source>
        <dbReference type="ARBA" id="ARBA00022679"/>
    </source>
</evidence>
<protein>
    <submittedName>
        <fullName evidence="4">Glycosyl transferase group 1</fullName>
    </submittedName>
</protein>
<dbReference type="EMBL" id="LBOZ01000001">
    <property type="protein sequence ID" value="KKP48352.1"/>
    <property type="molecule type" value="Genomic_DNA"/>
</dbReference>
<comment type="caution">
    <text evidence="4">The sequence shown here is derived from an EMBL/GenBank/DDBJ whole genome shotgun (WGS) entry which is preliminary data.</text>
</comment>
<dbReference type="GO" id="GO:0009103">
    <property type="term" value="P:lipopolysaccharide biosynthetic process"/>
    <property type="evidence" value="ECO:0007669"/>
    <property type="project" value="TreeGrafter"/>
</dbReference>
<dbReference type="GO" id="GO:0016757">
    <property type="term" value="F:glycosyltransferase activity"/>
    <property type="evidence" value="ECO:0007669"/>
    <property type="project" value="InterPro"/>
</dbReference>
<gene>
    <name evidence="4" type="ORF">UR38_C0001G0148</name>
</gene>
<dbReference type="InterPro" id="IPR028098">
    <property type="entry name" value="Glyco_trans_4-like_N"/>
</dbReference>
<feature type="domain" description="Glycosyltransferase subfamily 4-like N-terminal" evidence="3">
    <location>
        <begin position="63"/>
        <end position="170"/>
    </location>
</feature>
<dbReference type="SUPFAM" id="SSF53756">
    <property type="entry name" value="UDP-Glycosyltransferase/glycogen phosphorylase"/>
    <property type="match status" value="1"/>
</dbReference>
<dbReference type="PANTHER" id="PTHR46401:SF2">
    <property type="entry name" value="GLYCOSYLTRANSFERASE WBBK-RELATED"/>
    <property type="match status" value="1"/>
</dbReference>
<dbReference type="Pfam" id="PF00534">
    <property type="entry name" value="Glycos_transf_1"/>
    <property type="match status" value="1"/>
</dbReference>
<feature type="domain" description="Glycosyl transferase family 1" evidence="2">
    <location>
        <begin position="197"/>
        <end position="327"/>
    </location>
</feature>
<dbReference type="AlphaFoldDB" id="A0A0G0CYA1"/>
<reference evidence="4 5" key="1">
    <citation type="journal article" date="2015" name="Nature">
        <title>rRNA introns, odd ribosomes, and small enigmatic genomes across a large radiation of phyla.</title>
        <authorList>
            <person name="Brown C.T."/>
            <person name="Hug L.A."/>
            <person name="Thomas B.C."/>
            <person name="Sharon I."/>
            <person name="Castelle C.J."/>
            <person name="Singh A."/>
            <person name="Wilkins M.J."/>
            <person name="Williams K.H."/>
            <person name="Banfield J.F."/>
        </authorList>
    </citation>
    <scope>NUCLEOTIDE SEQUENCE [LARGE SCALE GENOMIC DNA]</scope>
</reference>
<dbReference type="InterPro" id="IPR001296">
    <property type="entry name" value="Glyco_trans_1"/>
</dbReference>
<accession>A0A0G0CYA1</accession>
<keyword evidence="1 4" id="KW-0808">Transferase</keyword>
<dbReference type="Gene3D" id="3.40.50.2000">
    <property type="entry name" value="Glycogen Phosphorylase B"/>
    <property type="match status" value="2"/>
</dbReference>
<organism evidence="4 5">
    <name type="scientific">Candidatus Woesebacteria bacterium GW2011_GWA2_33_28</name>
    <dbReference type="NCBI Taxonomy" id="1618561"/>
    <lineage>
        <taxon>Bacteria</taxon>
        <taxon>Candidatus Woeseibacteriota</taxon>
    </lineage>
</organism>
<evidence type="ECO:0000259" key="3">
    <source>
        <dbReference type="Pfam" id="PF13439"/>
    </source>
</evidence>
<evidence type="ECO:0000313" key="5">
    <source>
        <dbReference type="Proteomes" id="UP000033995"/>
    </source>
</evidence>
<proteinExistence type="predicted"/>
<dbReference type="Pfam" id="PF13439">
    <property type="entry name" value="Glyco_transf_4"/>
    <property type="match status" value="1"/>
</dbReference>